<organism evidence="3 4">
    <name type="scientific">Panagrolaimus superbus</name>
    <dbReference type="NCBI Taxonomy" id="310955"/>
    <lineage>
        <taxon>Eukaryota</taxon>
        <taxon>Metazoa</taxon>
        <taxon>Ecdysozoa</taxon>
        <taxon>Nematoda</taxon>
        <taxon>Chromadorea</taxon>
        <taxon>Rhabditida</taxon>
        <taxon>Tylenchina</taxon>
        <taxon>Panagrolaimomorpha</taxon>
        <taxon>Panagrolaimoidea</taxon>
        <taxon>Panagrolaimidae</taxon>
        <taxon>Panagrolaimus</taxon>
    </lineage>
</organism>
<evidence type="ECO:0000256" key="1">
    <source>
        <dbReference type="SAM" id="Coils"/>
    </source>
</evidence>
<protein>
    <submittedName>
        <fullName evidence="4">Uncharacterized protein</fullName>
    </submittedName>
</protein>
<evidence type="ECO:0000256" key="2">
    <source>
        <dbReference type="SAM" id="MobiDB-lite"/>
    </source>
</evidence>
<keyword evidence="3" id="KW-1185">Reference proteome</keyword>
<feature type="compositionally biased region" description="Polar residues" evidence="2">
    <location>
        <begin position="1"/>
        <end position="14"/>
    </location>
</feature>
<dbReference type="AlphaFoldDB" id="A0A914YYT7"/>
<dbReference type="Proteomes" id="UP000887577">
    <property type="component" value="Unplaced"/>
</dbReference>
<accession>A0A914YYT7</accession>
<dbReference type="WBParaSite" id="PSU_v2.g5116.t1">
    <property type="protein sequence ID" value="PSU_v2.g5116.t1"/>
    <property type="gene ID" value="PSU_v2.g5116"/>
</dbReference>
<name>A0A914YYT7_9BILA</name>
<reference evidence="4" key="1">
    <citation type="submission" date="2022-11" db="UniProtKB">
        <authorList>
            <consortium name="WormBaseParasite"/>
        </authorList>
    </citation>
    <scope>IDENTIFICATION</scope>
</reference>
<evidence type="ECO:0000313" key="3">
    <source>
        <dbReference type="Proteomes" id="UP000887577"/>
    </source>
</evidence>
<proteinExistence type="predicted"/>
<feature type="region of interest" description="Disordered" evidence="2">
    <location>
        <begin position="1"/>
        <end position="34"/>
    </location>
</feature>
<keyword evidence="1" id="KW-0175">Coiled coil</keyword>
<feature type="coiled-coil region" evidence="1">
    <location>
        <begin position="72"/>
        <end position="99"/>
    </location>
</feature>
<sequence>MELNATIQTYSEANKQIEDISDESSSSSKELAQNHGLTKFNEENSFWKSASETWQGFSEHYQKIAAENAENLKLCSDKAKMQEETIEELNALLDQNIKQKNLLEFLKNHYKDCWERQSYYC</sequence>
<evidence type="ECO:0000313" key="4">
    <source>
        <dbReference type="WBParaSite" id="PSU_v2.g5116.t1"/>
    </source>
</evidence>